<sequence length="355" mass="42715">MLDVSSIRDDIHWASRWDMDYQVERSHYHAHLLRPVLPLEELECWEEIMGFRLPETYRIYITQLGNGGAGPKYGIAPFDCPLDESLREPTVFSDDHAEKFAEVADLWFHDEADSWMSYMEYCEQTPEDQRMSFEEWDDLECQRVDEAMRRFLFWDGQLTIDYRSDCMLLLNGSHRGFCHYNTTEYDYGYPMWYQNPKPSSRAPITWPQYRDELLFPFEQYFQSYVRQLEGVRRDFSKKKQEQYRREQAQVQEFLAAVGEEDWAGAWAMLRPLKVTKLSLKSRSLYRHYRKQLQTQLPDWPEIPDFFEQLELSGKPWSISAETLFVDFREDEWHHDRYTSAPPFQDFVQSFCAEQE</sequence>
<reference evidence="1" key="1">
    <citation type="journal article" date="2021" name="PeerJ">
        <title>Extensive microbial diversity within the chicken gut microbiome revealed by metagenomics and culture.</title>
        <authorList>
            <person name="Gilroy R."/>
            <person name="Ravi A."/>
            <person name="Getino M."/>
            <person name="Pursley I."/>
            <person name="Horton D.L."/>
            <person name="Alikhan N.F."/>
            <person name="Baker D."/>
            <person name="Gharbi K."/>
            <person name="Hall N."/>
            <person name="Watson M."/>
            <person name="Adriaenssens E.M."/>
            <person name="Foster-Nyarko E."/>
            <person name="Jarju S."/>
            <person name="Secka A."/>
            <person name="Antonio M."/>
            <person name="Oren A."/>
            <person name="Chaudhuri R.R."/>
            <person name="La Ragione R."/>
            <person name="Hildebrand F."/>
            <person name="Pallen M.J."/>
        </authorList>
    </citation>
    <scope>NUCLEOTIDE SEQUENCE</scope>
    <source>
        <strain evidence="1">ChiBcec16_6824</strain>
    </source>
</reference>
<dbReference type="SUPFAM" id="SSF160631">
    <property type="entry name" value="SMI1/KNR4-like"/>
    <property type="match status" value="1"/>
</dbReference>
<evidence type="ECO:0000313" key="1">
    <source>
        <dbReference type="EMBL" id="HIY21795.1"/>
    </source>
</evidence>
<dbReference type="InterPro" id="IPR037883">
    <property type="entry name" value="Knr4/Smi1-like_sf"/>
</dbReference>
<accession>A0A9D1Y9J0</accession>
<proteinExistence type="predicted"/>
<reference evidence="1" key="2">
    <citation type="submission" date="2021-04" db="EMBL/GenBank/DDBJ databases">
        <authorList>
            <person name="Gilroy R."/>
        </authorList>
    </citation>
    <scope>NUCLEOTIDE SEQUENCE</scope>
    <source>
        <strain evidence="1">ChiBcec16_6824</strain>
    </source>
</reference>
<comment type="caution">
    <text evidence="1">The sequence shown here is derived from an EMBL/GenBank/DDBJ whole genome shotgun (WGS) entry which is preliminary data.</text>
</comment>
<dbReference type="AlphaFoldDB" id="A0A9D1Y9J0"/>
<dbReference type="Proteomes" id="UP000823868">
    <property type="component" value="Unassembled WGS sequence"/>
</dbReference>
<evidence type="ECO:0008006" key="3">
    <source>
        <dbReference type="Google" id="ProtNLM"/>
    </source>
</evidence>
<name>A0A9D1Y9J0_9FIRM</name>
<gene>
    <name evidence="1" type="ORF">H9841_07845</name>
</gene>
<protein>
    <recommendedName>
        <fullName evidence="3">SMI1/KNR4 family protein</fullName>
    </recommendedName>
</protein>
<dbReference type="EMBL" id="DXDX01000141">
    <property type="protein sequence ID" value="HIY21795.1"/>
    <property type="molecule type" value="Genomic_DNA"/>
</dbReference>
<evidence type="ECO:0000313" key="2">
    <source>
        <dbReference type="Proteomes" id="UP000823868"/>
    </source>
</evidence>
<organism evidence="1 2">
    <name type="scientific">Candidatus Flavonifractor merdigallinarum</name>
    <dbReference type="NCBI Taxonomy" id="2838589"/>
    <lineage>
        <taxon>Bacteria</taxon>
        <taxon>Bacillati</taxon>
        <taxon>Bacillota</taxon>
        <taxon>Clostridia</taxon>
        <taxon>Eubacteriales</taxon>
        <taxon>Oscillospiraceae</taxon>
        <taxon>Flavonifractor</taxon>
    </lineage>
</organism>